<dbReference type="EMBL" id="LR824559">
    <property type="protein sequence ID" value="CAH1642718.1"/>
    <property type="molecule type" value="Genomic_DNA"/>
</dbReference>
<accession>A0A9P0I9U3</accession>
<keyword evidence="2" id="KW-1185">Reference proteome</keyword>
<protein>
    <submittedName>
        <fullName evidence="1">Uncharacterized protein</fullName>
    </submittedName>
</protein>
<organism evidence="1 2">
    <name type="scientific">Spodoptera littoralis</name>
    <name type="common">Egyptian cotton leafworm</name>
    <dbReference type="NCBI Taxonomy" id="7109"/>
    <lineage>
        <taxon>Eukaryota</taxon>
        <taxon>Metazoa</taxon>
        <taxon>Ecdysozoa</taxon>
        <taxon>Arthropoda</taxon>
        <taxon>Hexapoda</taxon>
        <taxon>Insecta</taxon>
        <taxon>Pterygota</taxon>
        <taxon>Neoptera</taxon>
        <taxon>Endopterygota</taxon>
        <taxon>Lepidoptera</taxon>
        <taxon>Glossata</taxon>
        <taxon>Ditrysia</taxon>
        <taxon>Noctuoidea</taxon>
        <taxon>Noctuidae</taxon>
        <taxon>Amphipyrinae</taxon>
        <taxon>Spodoptera</taxon>
    </lineage>
</organism>
<name>A0A9P0I9U3_SPOLI</name>
<proteinExistence type="predicted"/>
<reference evidence="1" key="1">
    <citation type="submission" date="2022-02" db="EMBL/GenBank/DDBJ databases">
        <authorList>
            <person name="King R."/>
        </authorList>
    </citation>
    <scope>NUCLEOTIDE SEQUENCE</scope>
</reference>
<dbReference type="Proteomes" id="UP001153321">
    <property type="component" value="Chromosome 28"/>
</dbReference>
<dbReference type="AlphaFoldDB" id="A0A9P0I9U3"/>
<evidence type="ECO:0000313" key="1">
    <source>
        <dbReference type="EMBL" id="CAH1642718.1"/>
    </source>
</evidence>
<gene>
    <name evidence="1" type="ORF">SPLIT_LOCUS8074</name>
</gene>
<sequence length="489" mass="55768">MQNSTSKEKEKVATVTISPNLLKNFNVYDILEPEKNDVFSDAAKVDKLIDIDDSSRDSGFQDADNNAWLLDNNKEFNLVDLFQNIFVTPQHIKKKETYEDVGATFSDSKTVDPGFNEFLDMLESGQKIDWTNISTKEKSVLKHNFIQKKPKVLVPKVNLSESESDPEELIHEILTNKKMEKIDFNDSHKYQTKIDRNARMPEIDVKKPKIIKTPDLIPEFSHRSENSVSKGVKLDNSDIKNVAQTAGINTKRTSERLFKKNLERQNRVYSTDFVVKAMQKDEKMYRKKRLQKPEHLIANYTKGPDFYEKSVVLPQIMARMNAKLSELDEKSNQKRKLILDAGTAPKSECSPPKEVKDIKTKQNYLPVTAKYQPEPVKKTLNIAMNNKNHQNHLVQGLQLIKTVKGTDKEPQMCASKTNNHSAVYATVGQSWNCSKPTKTDNSNAKKSTDNAFGELNPVVLMEDCNKERLKAFKTGQMLSQFIVKGNYSA</sequence>
<evidence type="ECO:0000313" key="2">
    <source>
        <dbReference type="Proteomes" id="UP001153321"/>
    </source>
</evidence>